<dbReference type="InterPro" id="IPR000571">
    <property type="entry name" value="Znf_CCCH"/>
</dbReference>
<accession>A0AAV7R3N4</accession>
<feature type="region of interest" description="Disordered" evidence="2">
    <location>
        <begin position="677"/>
        <end position="697"/>
    </location>
</feature>
<feature type="region of interest" description="Disordered" evidence="2">
    <location>
        <begin position="1"/>
        <end position="232"/>
    </location>
</feature>
<dbReference type="AlphaFoldDB" id="A0AAV7R3N4"/>
<gene>
    <name evidence="4" type="ORF">NDU88_012740</name>
</gene>
<comment type="caution">
    <text evidence="4">The sequence shown here is derived from an EMBL/GenBank/DDBJ whole genome shotgun (WGS) entry which is preliminary data.</text>
</comment>
<dbReference type="Proteomes" id="UP001066276">
    <property type="component" value="Chromosome 6"/>
</dbReference>
<reference evidence="4" key="1">
    <citation type="journal article" date="2022" name="bioRxiv">
        <title>Sequencing and chromosome-scale assembly of the giantPleurodeles waltlgenome.</title>
        <authorList>
            <person name="Brown T."/>
            <person name="Elewa A."/>
            <person name="Iarovenko S."/>
            <person name="Subramanian E."/>
            <person name="Araus A.J."/>
            <person name="Petzold A."/>
            <person name="Susuki M."/>
            <person name="Suzuki K.-i.T."/>
            <person name="Hayashi T."/>
            <person name="Toyoda A."/>
            <person name="Oliveira C."/>
            <person name="Osipova E."/>
            <person name="Leigh N.D."/>
            <person name="Simon A."/>
            <person name="Yun M.H."/>
        </authorList>
    </citation>
    <scope>NUCLEOTIDE SEQUENCE</scope>
    <source>
        <strain evidence="4">20211129_DDA</strain>
        <tissue evidence="4">Liver</tissue>
    </source>
</reference>
<feature type="compositionally biased region" description="Basic and acidic residues" evidence="2">
    <location>
        <begin position="7"/>
        <end position="27"/>
    </location>
</feature>
<feature type="compositionally biased region" description="Basic and acidic residues" evidence="2">
    <location>
        <begin position="391"/>
        <end position="401"/>
    </location>
</feature>
<feature type="compositionally biased region" description="Basic and acidic residues" evidence="2">
    <location>
        <begin position="49"/>
        <end position="58"/>
    </location>
</feature>
<feature type="compositionally biased region" description="Low complexity" evidence="2">
    <location>
        <begin position="185"/>
        <end position="196"/>
    </location>
</feature>
<feature type="region of interest" description="Disordered" evidence="2">
    <location>
        <begin position="783"/>
        <end position="812"/>
    </location>
</feature>
<evidence type="ECO:0000256" key="1">
    <source>
        <dbReference type="PROSITE-ProRule" id="PRU00723"/>
    </source>
</evidence>
<dbReference type="PANTHER" id="PTHR35558:SF1">
    <property type="entry name" value="ENDONUCLEASE_EXONUCLEASE_PHOSPHATASE DOMAIN-CONTAINING PROTEIN"/>
    <property type="match status" value="1"/>
</dbReference>
<evidence type="ECO:0000313" key="4">
    <source>
        <dbReference type="EMBL" id="KAJ1146467.1"/>
    </source>
</evidence>
<name>A0AAV7R3N4_PLEWA</name>
<organism evidence="4 5">
    <name type="scientific">Pleurodeles waltl</name>
    <name type="common">Iberian ribbed newt</name>
    <dbReference type="NCBI Taxonomy" id="8319"/>
    <lineage>
        <taxon>Eukaryota</taxon>
        <taxon>Metazoa</taxon>
        <taxon>Chordata</taxon>
        <taxon>Craniata</taxon>
        <taxon>Vertebrata</taxon>
        <taxon>Euteleostomi</taxon>
        <taxon>Amphibia</taxon>
        <taxon>Batrachia</taxon>
        <taxon>Caudata</taxon>
        <taxon>Salamandroidea</taxon>
        <taxon>Salamandridae</taxon>
        <taxon>Pleurodelinae</taxon>
        <taxon>Pleurodeles</taxon>
    </lineage>
</organism>
<feature type="compositionally biased region" description="Polar residues" evidence="2">
    <location>
        <begin position="791"/>
        <end position="804"/>
    </location>
</feature>
<evidence type="ECO:0000259" key="3">
    <source>
        <dbReference type="PROSITE" id="PS50103"/>
    </source>
</evidence>
<keyword evidence="1" id="KW-0862">Zinc</keyword>
<sequence length="812" mass="90342">MPPLPSTRDRAAGEKKTTGARRDHFKQPDTTSSGRHGRNHKSAQQLGGDADRRGRPAARDTTALQPATARTRKHLRPQVSPTARRRRGSAQETGGPERDRPATSFKQQQRGRTDRETRGQHNSAAETKKAKALTRRAATNNRDPSGRNSPRRGLSKGPTQSRRASKQQTKKDSSQGQPKGRRDLAAATTTPPAATTGDSPCGDATRVDHLTTAGDSPAGVTRPCWWTDQRGTMENGPMVELDIEEIIKAAREAATTRSKDWILKQIKGISTEGAMAQDERNDNATGGAAPEGEEPQTEAKKRQRNTSRSTKKGDKKEAADHTEAPTPGPSKRVKANNGEQISIIVQECLKSMAPLLFAKAGGAPEARELGDTESRIETGPSIVKGRGSRAPRADTARERTPSPDSGEEETAPLNPTAKPTQAWDSDRSTRRRRSPSAGGRAPETYKRGTLGRPYMVARAPGLASLIPLAVKERIWRREFIDIFTLLEIQVEGLDLTTVDKKEEERRERNRVRKERNFDNWLDAFRIMACIIVEKFPHCAKDLWLYESKIHEAQRQFAGEAWLDYDKGFRLKMQAHPDMEWDEEDVAGYMHKMMIAREARSWANKGEQPFRGSYQKSKYDRAKPYHKKQQLTQWKGQQAGRANTAVCYKFEKDECTWGSACKFRHMCSTCGGGHPATECKRGGGTASRGKKAKRSRQASMVPWLGRKVELAASPINTAKLRQLANEYGNKQNAKLICEGFEQGFKIPSRAQPYSTTPKNLRSAMLSFAGMGRMEGFWAKARDRRELRRARSGNPTAALSKQSAKNGAQRHNRK</sequence>
<dbReference type="PROSITE" id="PS50103">
    <property type="entry name" value="ZF_C3H1"/>
    <property type="match status" value="1"/>
</dbReference>
<feature type="region of interest" description="Disordered" evidence="2">
    <location>
        <begin position="364"/>
        <end position="447"/>
    </location>
</feature>
<evidence type="ECO:0000313" key="5">
    <source>
        <dbReference type="Proteomes" id="UP001066276"/>
    </source>
</evidence>
<feature type="compositionally biased region" description="Basic and acidic residues" evidence="2">
    <location>
        <begin position="365"/>
        <end position="376"/>
    </location>
</feature>
<keyword evidence="1" id="KW-0479">Metal-binding</keyword>
<dbReference type="PANTHER" id="PTHR35558">
    <property type="entry name" value="SGNH_HYDRO DOMAIN-CONTAINING PROTEIN"/>
    <property type="match status" value="1"/>
</dbReference>
<dbReference type="GO" id="GO:0008270">
    <property type="term" value="F:zinc ion binding"/>
    <property type="evidence" value="ECO:0007669"/>
    <property type="project" value="UniProtKB-KW"/>
</dbReference>
<dbReference type="EMBL" id="JANPWB010000010">
    <property type="protein sequence ID" value="KAJ1146467.1"/>
    <property type="molecule type" value="Genomic_DNA"/>
</dbReference>
<feature type="region of interest" description="Disordered" evidence="2">
    <location>
        <begin position="273"/>
        <end position="337"/>
    </location>
</feature>
<evidence type="ECO:0000256" key="2">
    <source>
        <dbReference type="SAM" id="MobiDB-lite"/>
    </source>
</evidence>
<proteinExistence type="predicted"/>
<protein>
    <recommendedName>
        <fullName evidence="3">C3H1-type domain-containing protein</fullName>
    </recommendedName>
</protein>
<feature type="zinc finger region" description="C3H1-type" evidence="1">
    <location>
        <begin position="640"/>
        <end position="667"/>
    </location>
</feature>
<keyword evidence="5" id="KW-1185">Reference proteome</keyword>
<feature type="compositionally biased region" description="Basic and acidic residues" evidence="2">
    <location>
        <begin position="311"/>
        <end position="323"/>
    </location>
</feature>
<feature type="domain" description="C3H1-type" evidence="3">
    <location>
        <begin position="640"/>
        <end position="667"/>
    </location>
</feature>
<keyword evidence="1" id="KW-0863">Zinc-finger</keyword>